<dbReference type="Pfam" id="PF04266">
    <property type="entry name" value="ASCH"/>
    <property type="match status" value="1"/>
</dbReference>
<dbReference type="InterPro" id="IPR014729">
    <property type="entry name" value="Rossmann-like_a/b/a_fold"/>
</dbReference>
<name>A0A371QVE3_9CREN</name>
<evidence type="ECO:0000256" key="4">
    <source>
        <dbReference type="ARBA" id="ARBA00022827"/>
    </source>
</evidence>
<dbReference type="SUPFAM" id="SSF88697">
    <property type="entry name" value="PUA domain-like"/>
    <property type="match status" value="1"/>
</dbReference>
<dbReference type="GO" id="GO:0033539">
    <property type="term" value="P:fatty acid beta-oxidation using acyl-CoA dehydrogenase"/>
    <property type="evidence" value="ECO:0007669"/>
    <property type="project" value="TreeGrafter"/>
</dbReference>
<dbReference type="SMART" id="SM00893">
    <property type="entry name" value="ETF"/>
    <property type="match status" value="1"/>
</dbReference>
<dbReference type="SUPFAM" id="SSF52467">
    <property type="entry name" value="DHS-like NAD/FAD-binding domain"/>
    <property type="match status" value="1"/>
</dbReference>
<dbReference type="AlphaFoldDB" id="A0A371QVE3"/>
<proteinExistence type="inferred from homology"/>
<dbReference type="SUPFAM" id="SSF52402">
    <property type="entry name" value="Adenine nucleotide alpha hydrolases-like"/>
    <property type="match status" value="1"/>
</dbReference>
<dbReference type="EMBL" id="NMUE01000046">
    <property type="protein sequence ID" value="RFA93983.1"/>
    <property type="molecule type" value="Genomic_DNA"/>
</dbReference>
<evidence type="ECO:0000256" key="5">
    <source>
        <dbReference type="ARBA" id="ARBA00022982"/>
    </source>
</evidence>
<dbReference type="Pfam" id="PF00766">
    <property type="entry name" value="ETF_alpha"/>
    <property type="match status" value="1"/>
</dbReference>
<dbReference type="InterPro" id="IPR007374">
    <property type="entry name" value="ASCH_domain"/>
</dbReference>
<dbReference type="InterPro" id="IPR029035">
    <property type="entry name" value="DHS-like_NAD/FAD-binding_dom"/>
</dbReference>
<dbReference type="Pfam" id="PF01012">
    <property type="entry name" value="ETF"/>
    <property type="match status" value="1"/>
</dbReference>
<gene>
    <name evidence="9" type="ORF">CGL51_11425</name>
</gene>
<dbReference type="CDD" id="cd06552">
    <property type="entry name" value="ASCH_yqfb_like"/>
    <property type="match status" value="1"/>
</dbReference>
<keyword evidence="3" id="KW-0285">Flavoprotein</keyword>
<evidence type="ECO:0000256" key="2">
    <source>
        <dbReference type="ARBA" id="ARBA00022448"/>
    </source>
</evidence>
<sequence>MIRHLMLSQKYVKALLDGRKRSTIRPGVLKVADRVYIHSMGKIVAIAEVEQVAYKRVSELTDEDAIIDGFNSRAELISYLKRRYPGLRDSAIVTIVKFRKVEKVDMPEDAHYGGMTPVEIATLALNRLKLSPREQRILKAVVEAGDRLKDVGLELLGKARELAQKLGGAEVGGVIVAGSEEMAREAIYHGADKVVIIDNPELKSYTPVEYAEAIAKVVQKYKPEIFLIGGTKRGRELAAYIANTLTTGITADCTALEIDPKTRDLLQIRPTFGGTQLATIRTPQRRPQMASVRPGVFPKPQRDPSRTGEIIIEKIEIPKRRTRLISVEKRLEKDVADLPPVESADIVVAGGRGLGSAEGFKLLIELAKLLNGTVGASLMAVRAGWAPHTRQIGQTGKTIRPKLYIAVGISGAIQHLMGIMEAKTIIAINPDPHAPIMENADYAVVGDYKQIIPLLIEEIRKIRNQR</sequence>
<dbReference type="GO" id="GO:0050660">
    <property type="term" value="F:flavin adenine dinucleotide binding"/>
    <property type="evidence" value="ECO:0007669"/>
    <property type="project" value="InterPro"/>
</dbReference>
<dbReference type="Gene3D" id="2.30.130.30">
    <property type="entry name" value="Hypothetical protein"/>
    <property type="match status" value="1"/>
</dbReference>
<dbReference type="InterPro" id="IPR015947">
    <property type="entry name" value="PUA-like_sf"/>
</dbReference>
<organism evidence="9 10">
    <name type="scientific">Pyrobaculum aerophilum</name>
    <dbReference type="NCBI Taxonomy" id="13773"/>
    <lineage>
        <taxon>Archaea</taxon>
        <taxon>Thermoproteota</taxon>
        <taxon>Thermoprotei</taxon>
        <taxon>Thermoproteales</taxon>
        <taxon>Thermoproteaceae</taxon>
        <taxon>Pyrobaculum</taxon>
    </lineage>
</organism>
<feature type="domain" description="Electron transfer flavoprotein alpha/beta-subunit N-terminal" evidence="7">
    <location>
        <begin position="138"/>
        <end position="328"/>
    </location>
</feature>
<protein>
    <recommendedName>
        <fullName evidence="11">Electron transfer flavoprotein subunit alpha</fullName>
    </recommendedName>
</protein>
<dbReference type="Gene3D" id="3.40.50.620">
    <property type="entry name" value="HUPs"/>
    <property type="match status" value="1"/>
</dbReference>
<dbReference type="GO" id="GO:0009055">
    <property type="term" value="F:electron transfer activity"/>
    <property type="evidence" value="ECO:0007669"/>
    <property type="project" value="InterPro"/>
</dbReference>
<dbReference type="InterPro" id="IPR018206">
    <property type="entry name" value="ETF_asu_C_CS"/>
</dbReference>
<dbReference type="Gene3D" id="3.40.50.1220">
    <property type="entry name" value="TPP-binding domain"/>
    <property type="match status" value="1"/>
</dbReference>
<evidence type="ECO:0000256" key="1">
    <source>
        <dbReference type="ARBA" id="ARBA00005817"/>
    </source>
</evidence>
<evidence type="ECO:0000313" key="9">
    <source>
        <dbReference type="EMBL" id="RFA93983.1"/>
    </source>
</evidence>
<evidence type="ECO:0000256" key="3">
    <source>
        <dbReference type="ARBA" id="ARBA00022630"/>
    </source>
</evidence>
<evidence type="ECO:0000259" key="8">
    <source>
        <dbReference type="SMART" id="SM01022"/>
    </source>
</evidence>
<dbReference type="CDD" id="cd01715">
    <property type="entry name" value="ETF_alpha"/>
    <property type="match status" value="1"/>
</dbReference>
<dbReference type="Proteomes" id="UP000257123">
    <property type="component" value="Unassembled WGS sequence"/>
</dbReference>
<feature type="domain" description="ASCH" evidence="8">
    <location>
        <begin position="5"/>
        <end position="102"/>
    </location>
</feature>
<comment type="similarity">
    <text evidence="1">Belongs to the ETF alpha-subunit/FixB family.</text>
</comment>
<keyword evidence="5" id="KW-0249">Electron transport</keyword>
<evidence type="ECO:0000259" key="7">
    <source>
        <dbReference type="SMART" id="SM00893"/>
    </source>
</evidence>
<dbReference type="SMART" id="SM01022">
    <property type="entry name" value="ASCH"/>
    <property type="match status" value="1"/>
</dbReference>
<dbReference type="PANTHER" id="PTHR43153">
    <property type="entry name" value="ELECTRON TRANSFER FLAVOPROTEIN ALPHA"/>
    <property type="match status" value="1"/>
</dbReference>
<evidence type="ECO:0000313" key="10">
    <source>
        <dbReference type="Proteomes" id="UP000257123"/>
    </source>
</evidence>
<dbReference type="PANTHER" id="PTHR43153:SF1">
    <property type="entry name" value="ELECTRON TRANSFER FLAVOPROTEIN SUBUNIT ALPHA, MITOCHONDRIAL"/>
    <property type="match status" value="1"/>
</dbReference>
<comment type="caution">
    <text evidence="9">The sequence shown here is derived from an EMBL/GenBank/DDBJ whole genome shotgun (WGS) entry which is preliminary data.</text>
</comment>
<evidence type="ECO:0000256" key="6">
    <source>
        <dbReference type="SAM" id="MobiDB-lite"/>
    </source>
</evidence>
<accession>A0A371QVE3</accession>
<dbReference type="InterPro" id="IPR014731">
    <property type="entry name" value="ETF_asu_C"/>
</dbReference>
<evidence type="ECO:0008006" key="11">
    <source>
        <dbReference type="Google" id="ProtNLM"/>
    </source>
</evidence>
<dbReference type="InterPro" id="IPR001308">
    <property type="entry name" value="ETF_a/FixB"/>
</dbReference>
<keyword evidence="2" id="KW-0813">Transport</keyword>
<keyword evidence="4" id="KW-0274">FAD</keyword>
<dbReference type="InterPro" id="IPR033947">
    <property type="entry name" value="ETF_alpha_N"/>
</dbReference>
<feature type="region of interest" description="Disordered" evidence="6">
    <location>
        <begin position="284"/>
        <end position="304"/>
    </location>
</feature>
<dbReference type="PROSITE" id="PS00696">
    <property type="entry name" value="ETF_ALPHA"/>
    <property type="match status" value="1"/>
</dbReference>
<dbReference type="InterPro" id="IPR014730">
    <property type="entry name" value="ETF_a/b_N"/>
</dbReference>
<reference evidence="9 10" key="1">
    <citation type="submission" date="2017-07" db="EMBL/GenBank/DDBJ databases">
        <title>Draft genome sequence of aerobic hyperthermophilic archaea, Pyrobaculum aerophilum YKB31 and YKB32.</title>
        <authorList>
            <person name="Mochizuki T."/>
            <person name="Berliner A.J."/>
            <person name="Yoshida-Takashima Y."/>
            <person name="Takaki Y."/>
            <person name="Nunoura T."/>
            <person name="Takai K."/>
        </authorList>
    </citation>
    <scope>NUCLEOTIDE SEQUENCE [LARGE SCALE GENOMIC DNA]</scope>
    <source>
        <strain evidence="9 10">YKB31</strain>
    </source>
</reference>